<dbReference type="InterPro" id="IPR002347">
    <property type="entry name" value="SDR_fam"/>
</dbReference>
<dbReference type="EMBL" id="CP030239">
    <property type="protein sequence ID" value="AWX94145.1"/>
    <property type="molecule type" value="Genomic_DNA"/>
</dbReference>
<evidence type="ECO:0000313" key="2">
    <source>
        <dbReference type="Proteomes" id="UP000249922"/>
    </source>
</evidence>
<dbReference type="Proteomes" id="UP000249922">
    <property type="component" value="Chromosome"/>
</dbReference>
<name>A0ABN5MCZ1_9RHOB</name>
<dbReference type="Gene3D" id="3.40.50.720">
    <property type="entry name" value="NAD(P)-binding Rossmann-like Domain"/>
    <property type="match status" value="1"/>
</dbReference>
<gene>
    <name evidence="1" type="ORF">DPM13_17815</name>
</gene>
<reference evidence="1 2" key="1">
    <citation type="submission" date="2018-06" db="EMBL/GenBank/DDBJ databases">
        <title>Complete genome sequence of Paracoccus mutanolyticus strain RSP-02 isolated from cellulosic waste.</title>
        <authorList>
            <person name="Amrutha R.N."/>
            <person name="Shrivastav A."/>
            <person name="Buddana S.K."/>
            <person name="Deshpande U."/>
            <person name="Prakasham R.S."/>
        </authorList>
    </citation>
    <scope>NUCLEOTIDE SEQUENCE [LARGE SCALE GENOMIC DNA]</scope>
    <source>
        <strain evidence="1 2">RSP-02</strain>
    </source>
</reference>
<organism evidence="1 2">
    <name type="scientific">Paracoccus mutanolyticus</name>
    <dbReference type="NCBI Taxonomy" id="1499308"/>
    <lineage>
        <taxon>Bacteria</taxon>
        <taxon>Pseudomonadati</taxon>
        <taxon>Pseudomonadota</taxon>
        <taxon>Alphaproteobacteria</taxon>
        <taxon>Rhodobacterales</taxon>
        <taxon>Paracoccaceae</taxon>
        <taxon>Paracoccus</taxon>
    </lineage>
</organism>
<accession>A0ABN5MCZ1</accession>
<sequence>MSPKRPYGRGKERVACPHGLAVPALCGQPSLRLRIDVLANNAGINPFYKRAEHTGRSEWQQIIDVNLTGVFFACKHAGRAMRHAGAYLSKSANDNRRSAASLAIKRAPMPVWKWRTSFHASKLDRHINGKPMRLTLLRPMSAECRTATVAAPPQCRGVIADRRRRT</sequence>
<dbReference type="Pfam" id="PF13561">
    <property type="entry name" value="adh_short_C2"/>
    <property type="match status" value="1"/>
</dbReference>
<evidence type="ECO:0008006" key="3">
    <source>
        <dbReference type="Google" id="ProtNLM"/>
    </source>
</evidence>
<keyword evidence="2" id="KW-1185">Reference proteome</keyword>
<evidence type="ECO:0000313" key="1">
    <source>
        <dbReference type="EMBL" id="AWX94145.1"/>
    </source>
</evidence>
<protein>
    <recommendedName>
        <fullName evidence="3">SDR family NAD(P)-dependent oxidoreductase</fullName>
    </recommendedName>
</protein>
<dbReference type="SUPFAM" id="SSF51735">
    <property type="entry name" value="NAD(P)-binding Rossmann-fold domains"/>
    <property type="match status" value="1"/>
</dbReference>
<dbReference type="InterPro" id="IPR036291">
    <property type="entry name" value="NAD(P)-bd_dom_sf"/>
</dbReference>
<proteinExistence type="predicted"/>